<proteinExistence type="predicted"/>
<accession>A0A6A4SBQ2</accession>
<feature type="compositionally biased region" description="Basic and acidic residues" evidence="1">
    <location>
        <begin position="45"/>
        <end position="58"/>
    </location>
</feature>
<reference evidence="2 3" key="1">
    <citation type="submission" date="2019-06" db="EMBL/GenBank/DDBJ databases">
        <title>Draft genomes of female and male turbot (Scophthalmus maximus).</title>
        <authorList>
            <person name="Xu H."/>
            <person name="Xu X.-W."/>
            <person name="Shao C."/>
            <person name="Chen S."/>
        </authorList>
    </citation>
    <scope>NUCLEOTIDE SEQUENCE [LARGE SCALE GENOMIC DNA]</scope>
    <source>
        <strain evidence="2">Ysfricsl-2016a</strain>
        <tissue evidence="2">Blood</tissue>
    </source>
</reference>
<dbReference type="EMBL" id="VEVO01000017">
    <property type="protein sequence ID" value="KAF0028521.1"/>
    <property type="molecule type" value="Genomic_DNA"/>
</dbReference>
<feature type="region of interest" description="Disordered" evidence="1">
    <location>
        <begin position="26"/>
        <end position="74"/>
    </location>
</feature>
<dbReference type="AlphaFoldDB" id="A0A6A4SBQ2"/>
<gene>
    <name evidence="2" type="ORF">F2P81_019608</name>
</gene>
<evidence type="ECO:0000313" key="2">
    <source>
        <dbReference type="EMBL" id="KAF0028521.1"/>
    </source>
</evidence>
<evidence type="ECO:0000313" key="3">
    <source>
        <dbReference type="Proteomes" id="UP000438429"/>
    </source>
</evidence>
<feature type="compositionally biased region" description="Basic residues" evidence="1">
    <location>
        <begin position="32"/>
        <end position="44"/>
    </location>
</feature>
<sequence length="74" mass="8179">MSALGVDASVKRTSFDQTTYKCLLPNKAQGNHSHHGHRRRTKRNRSCDASEAHPEENKGYGAQLAVGPVKYGEQ</sequence>
<organism evidence="2 3">
    <name type="scientific">Scophthalmus maximus</name>
    <name type="common">Turbot</name>
    <name type="synonym">Psetta maxima</name>
    <dbReference type="NCBI Taxonomy" id="52904"/>
    <lineage>
        <taxon>Eukaryota</taxon>
        <taxon>Metazoa</taxon>
        <taxon>Chordata</taxon>
        <taxon>Craniata</taxon>
        <taxon>Vertebrata</taxon>
        <taxon>Euteleostomi</taxon>
        <taxon>Actinopterygii</taxon>
        <taxon>Neopterygii</taxon>
        <taxon>Teleostei</taxon>
        <taxon>Neoteleostei</taxon>
        <taxon>Acanthomorphata</taxon>
        <taxon>Carangaria</taxon>
        <taxon>Pleuronectiformes</taxon>
        <taxon>Pleuronectoidei</taxon>
        <taxon>Scophthalmidae</taxon>
        <taxon>Scophthalmus</taxon>
    </lineage>
</organism>
<comment type="caution">
    <text evidence="2">The sequence shown here is derived from an EMBL/GenBank/DDBJ whole genome shotgun (WGS) entry which is preliminary data.</text>
</comment>
<dbReference type="Proteomes" id="UP000438429">
    <property type="component" value="Unassembled WGS sequence"/>
</dbReference>
<protein>
    <submittedName>
        <fullName evidence="2">Uncharacterized protein</fullName>
    </submittedName>
</protein>
<name>A0A6A4SBQ2_SCOMX</name>
<evidence type="ECO:0000256" key="1">
    <source>
        <dbReference type="SAM" id="MobiDB-lite"/>
    </source>
</evidence>